<proteinExistence type="predicted"/>
<evidence type="ECO:0000313" key="1">
    <source>
        <dbReference type="EMBL" id="SVA79607.1"/>
    </source>
</evidence>
<dbReference type="PANTHER" id="PTHR39189">
    <property type="entry name" value="UPF0173 METAL-DEPENDENT HYDROLASE YTKL"/>
    <property type="match status" value="1"/>
</dbReference>
<feature type="non-terminal residue" evidence="1">
    <location>
        <position position="1"/>
    </location>
</feature>
<dbReference type="Gene3D" id="3.60.15.10">
    <property type="entry name" value="Ribonuclease Z/Hydroxyacylglutathione hydrolase-like"/>
    <property type="match status" value="1"/>
</dbReference>
<dbReference type="Pfam" id="PF13483">
    <property type="entry name" value="Lactamase_B_3"/>
    <property type="match status" value="1"/>
</dbReference>
<gene>
    <name evidence="1" type="ORF">METZ01_LOCUS132461</name>
</gene>
<dbReference type="SUPFAM" id="SSF56281">
    <property type="entry name" value="Metallo-hydrolase/oxidoreductase"/>
    <property type="match status" value="1"/>
</dbReference>
<dbReference type="PANTHER" id="PTHR39189:SF1">
    <property type="entry name" value="UPF0173 METAL-DEPENDENT HYDROLASE YTKL"/>
    <property type="match status" value="1"/>
</dbReference>
<dbReference type="InterPro" id="IPR036866">
    <property type="entry name" value="RibonucZ/Hydroxyglut_hydro"/>
</dbReference>
<sequence>VKLIATILWAALGGFVVLDWGPVDPQPPPSALVNLEYIGHAAFVIESPEGTRIAIDPFNSNIWLGYSFPHGIKADAVLVTHPHYDHDATYYFGDLTPVFRSPGEFRIGDVSVRGIESEHAGRARFLDVGQTPSNTIWVVETGGLRITHLGDNRLLNEIDLESMGQTDILLINAAYFDAANLDMFTMLIETIQPDIMVPMHYRHHEISDLPRSIRPIGDYMAAYDPLYVDGNIAVFDPDNLGKWPGLIVLKPSPETEPWSDNLHKAWIEANEGDEKLSDSENETDDARAEEALWEGLFHYESAMDLAPDVLRFGHGAGRALAALGQIDNAIETLDHALARAPHADWTGRVRVHMLLGELYESSGFPSVAIAHYAYVAGQEHTHETSLRERAIQRLEELRKE</sequence>
<reference evidence="1" key="1">
    <citation type="submission" date="2018-05" db="EMBL/GenBank/DDBJ databases">
        <authorList>
            <person name="Lanie J.A."/>
            <person name="Ng W.-L."/>
            <person name="Kazmierczak K.M."/>
            <person name="Andrzejewski T.M."/>
            <person name="Davidsen T.M."/>
            <person name="Wayne K.J."/>
            <person name="Tettelin H."/>
            <person name="Glass J.I."/>
            <person name="Rusch D."/>
            <person name="Podicherti R."/>
            <person name="Tsui H.-C.T."/>
            <person name="Winkler M.E."/>
        </authorList>
    </citation>
    <scope>NUCLEOTIDE SEQUENCE</scope>
</reference>
<dbReference type="AlphaFoldDB" id="A0A381YSY5"/>
<dbReference type="Gene3D" id="1.25.40.10">
    <property type="entry name" value="Tetratricopeptide repeat domain"/>
    <property type="match status" value="1"/>
</dbReference>
<name>A0A381YSY5_9ZZZZ</name>
<dbReference type="SUPFAM" id="SSF48452">
    <property type="entry name" value="TPR-like"/>
    <property type="match status" value="1"/>
</dbReference>
<dbReference type="InterPro" id="IPR011990">
    <property type="entry name" value="TPR-like_helical_dom_sf"/>
</dbReference>
<protein>
    <submittedName>
        <fullName evidence="1">Uncharacterized protein</fullName>
    </submittedName>
</protein>
<organism evidence="1">
    <name type="scientific">marine metagenome</name>
    <dbReference type="NCBI Taxonomy" id="408172"/>
    <lineage>
        <taxon>unclassified sequences</taxon>
        <taxon>metagenomes</taxon>
        <taxon>ecological metagenomes</taxon>
    </lineage>
</organism>
<dbReference type="EMBL" id="UINC01018876">
    <property type="protein sequence ID" value="SVA79607.1"/>
    <property type="molecule type" value="Genomic_DNA"/>
</dbReference>
<accession>A0A381YSY5</accession>